<evidence type="ECO:0000313" key="2">
    <source>
        <dbReference type="Proteomes" id="UP000583752"/>
    </source>
</evidence>
<comment type="caution">
    <text evidence="1">The sequence shown here is derived from an EMBL/GenBank/DDBJ whole genome shotgun (WGS) entry which is preliminary data.</text>
</comment>
<dbReference type="AlphaFoldDB" id="A0A848HIZ4"/>
<name>A0A848HIZ4_9BURK</name>
<organism evidence="1 2">
    <name type="scientific">Massilia polaris</name>
    <dbReference type="NCBI Taxonomy" id="2728846"/>
    <lineage>
        <taxon>Bacteria</taxon>
        <taxon>Pseudomonadati</taxon>
        <taxon>Pseudomonadota</taxon>
        <taxon>Betaproteobacteria</taxon>
        <taxon>Burkholderiales</taxon>
        <taxon>Oxalobacteraceae</taxon>
        <taxon>Telluria group</taxon>
        <taxon>Massilia</taxon>
    </lineage>
</organism>
<accession>A0A848HIZ4</accession>
<keyword evidence="2" id="KW-1185">Reference proteome</keyword>
<protein>
    <submittedName>
        <fullName evidence="1">Uncharacterized protein</fullName>
    </submittedName>
</protein>
<dbReference type="EMBL" id="JABBGG010000006">
    <property type="protein sequence ID" value="NML61836.1"/>
    <property type="molecule type" value="Genomic_DNA"/>
</dbReference>
<dbReference type="RefSeq" id="WP_169466187.1">
    <property type="nucleotide sequence ID" value="NZ_JABBGG010000006.1"/>
</dbReference>
<sequence>MTDQINAAVFNVADFEAIDTAWLEVENKKGDAPLLFNGQPVRIEVRSPGTKEAMDAQHRIDTAATIKTYAAMRGKHAKETVEGNIAQRAEKLSAVTTQIENFPISAKDLYSNPKLGYITEQVVKFHIGWENF</sequence>
<evidence type="ECO:0000313" key="1">
    <source>
        <dbReference type="EMBL" id="NML61836.1"/>
    </source>
</evidence>
<gene>
    <name evidence="1" type="ORF">HHL21_12270</name>
</gene>
<proteinExistence type="predicted"/>
<reference evidence="1 2" key="1">
    <citation type="submission" date="2020-04" db="EMBL/GenBank/DDBJ databases">
        <title>Massilia sp. RP-1-19 isolated from soil.</title>
        <authorList>
            <person name="Dahal R.H."/>
        </authorList>
    </citation>
    <scope>NUCLEOTIDE SEQUENCE [LARGE SCALE GENOMIC DNA]</scope>
    <source>
        <strain evidence="1 2">RP-1-19</strain>
    </source>
</reference>
<dbReference type="Proteomes" id="UP000583752">
    <property type="component" value="Unassembled WGS sequence"/>
</dbReference>